<dbReference type="Gene3D" id="1.20.140.160">
    <property type="match status" value="1"/>
</dbReference>
<dbReference type="InterPro" id="IPR007624">
    <property type="entry name" value="RNA_pol_sigma70_r3"/>
</dbReference>
<dbReference type="GO" id="GO:0006352">
    <property type="term" value="P:DNA-templated transcription initiation"/>
    <property type="evidence" value="ECO:0007669"/>
    <property type="project" value="InterPro"/>
</dbReference>
<accession>A0A430UQZ5</accession>
<dbReference type="GO" id="GO:0003700">
    <property type="term" value="F:DNA-binding transcription factor activity"/>
    <property type="evidence" value="ECO:0007669"/>
    <property type="project" value="InterPro"/>
</dbReference>
<dbReference type="SUPFAM" id="SSF88659">
    <property type="entry name" value="Sigma3 and sigma4 domains of RNA polymerase sigma factors"/>
    <property type="match status" value="1"/>
</dbReference>
<protein>
    <submittedName>
        <fullName evidence="2">RNA polymerase subunit sigma-70</fullName>
    </submittedName>
</protein>
<organism evidence="2 3">
    <name type="scientific">Thermus scotoductus</name>
    <dbReference type="NCBI Taxonomy" id="37636"/>
    <lineage>
        <taxon>Bacteria</taxon>
        <taxon>Thermotogati</taxon>
        <taxon>Deinococcota</taxon>
        <taxon>Deinococci</taxon>
        <taxon>Thermales</taxon>
        <taxon>Thermaceae</taxon>
        <taxon>Thermus</taxon>
    </lineage>
</organism>
<dbReference type="AlphaFoldDB" id="A0A430UQZ5"/>
<comment type="caution">
    <text evidence="2">The sequence shown here is derived from an EMBL/GenBank/DDBJ whole genome shotgun (WGS) entry which is preliminary data.</text>
</comment>
<dbReference type="RefSeq" id="WP_039457502.1">
    <property type="nucleotide sequence ID" value="NZ_PEMJ01000378.1"/>
</dbReference>
<evidence type="ECO:0000313" key="2">
    <source>
        <dbReference type="EMBL" id="RTI10563.1"/>
    </source>
</evidence>
<sequence>MRTDSIRLMAEGIRPLASREQVMRAFAAEDYEALGRHYYALALKEGFSRFHLLGDEALDLAQEVALKVHSSLKAWRTGERKLPSPSKNLTFWVMVEADRAVREWFYRNRGVGYTNSRLVARVKRATEGLQAELGRAPTPEEVAERLGIPLEVVEEALAVAEAEAILSLDDTTEEGTRLEEFVGHDPWEREEERARAFEALEEAIERYGLRRKLGEKEAELLERFLEGGLEEEELEELEAALKEAMTRTQAV</sequence>
<dbReference type="EMBL" id="PEMJ01000378">
    <property type="protein sequence ID" value="RTI10563.1"/>
    <property type="molecule type" value="Genomic_DNA"/>
</dbReference>
<proteinExistence type="predicted"/>
<gene>
    <name evidence="2" type="ORF">CSW27_14110</name>
</gene>
<name>A0A430UQZ5_THESC</name>
<reference evidence="2 3" key="1">
    <citation type="journal article" date="2019" name="Extremophiles">
        <title>Biogeography of thermophiles and predominance of Thermus scotoductus in domestic water heaters.</title>
        <authorList>
            <person name="Wilpiszeski R.L."/>
            <person name="Zhang Z."/>
            <person name="House C.H."/>
        </authorList>
    </citation>
    <scope>NUCLEOTIDE SEQUENCE [LARGE SCALE GENOMIC DNA]</scope>
    <source>
        <strain evidence="2 3">14_S14</strain>
    </source>
</reference>
<feature type="domain" description="RNA polymerase sigma-70 region 3" evidence="1">
    <location>
        <begin position="120"/>
        <end position="185"/>
    </location>
</feature>
<evidence type="ECO:0000313" key="3">
    <source>
        <dbReference type="Proteomes" id="UP000287155"/>
    </source>
</evidence>
<dbReference type="Pfam" id="PF04539">
    <property type="entry name" value="Sigma70_r3"/>
    <property type="match status" value="1"/>
</dbReference>
<dbReference type="InterPro" id="IPR013324">
    <property type="entry name" value="RNA_pol_sigma_r3/r4-like"/>
</dbReference>
<evidence type="ECO:0000259" key="1">
    <source>
        <dbReference type="Pfam" id="PF04539"/>
    </source>
</evidence>
<dbReference type="Proteomes" id="UP000287155">
    <property type="component" value="Unassembled WGS sequence"/>
</dbReference>